<dbReference type="EMBL" id="JBFOLK010000005">
    <property type="protein sequence ID" value="KAL2512762.1"/>
    <property type="molecule type" value="Genomic_DNA"/>
</dbReference>
<organism evidence="2 3">
    <name type="scientific">Abeliophyllum distichum</name>
    <dbReference type="NCBI Taxonomy" id="126358"/>
    <lineage>
        <taxon>Eukaryota</taxon>
        <taxon>Viridiplantae</taxon>
        <taxon>Streptophyta</taxon>
        <taxon>Embryophyta</taxon>
        <taxon>Tracheophyta</taxon>
        <taxon>Spermatophyta</taxon>
        <taxon>Magnoliopsida</taxon>
        <taxon>eudicotyledons</taxon>
        <taxon>Gunneridae</taxon>
        <taxon>Pentapetalae</taxon>
        <taxon>asterids</taxon>
        <taxon>lamiids</taxon>
        <taxon>Lamiales</taxon>
        <taxon>Oleaceae</taxon>
        <taxon>Forsythieae</taxon>
        <taxon>Abeliophyllum</taxon>
    </lineage>
</organism>
<name>A0ABD1TJ66_9LAMI</name>
<comment type="caution">
    <text evidence="2">The sequence shown here is derived from an EMBL/GenBank/DDBJ whole genome shotgun (WGS) entry which is preliminary data.</text>
</comment>
<reference evidence="3" key="1">
    <citation type="submission" date="2024-07" db="EMBL/GenBank/DDBJ databases">
        <title>Two chromosome-level genome assemblies of Korean endemic species Abeliophyllum distichum and Forsythia ovata (Oleaceae).</title>
        <authorList>
            <person name="Jang H."/>
        </authorList>
    </citation>
    <scope>NUCLEOTIDE SEQUENCE [LARGE SCALE GENOMIC DNA]</scope>
</reference>
<dbReference type="AlphaFoldDB" id="A0ABD1TJ66"/>
<accession>A0ABD1TJ66</accession>
<keyword evidence="3" id="KW-1185">Reference proteome</keyword>
<evidence type="ECO:0000256" key="1">
    <source>
        <dbReference type="SAM" id="MobiDB-lite"/>
    </source>
</evidence>
<proteinExistence type="predicted"/>
<sequence>MQKRQDIAIKKCRKSNGQLAKLLTEQQPGIWPSNTEVNSKEQVNAINTRSRVELPEIHVKRPCVEKETALSKKIEKKSDGEFEQEKESSLPDYIPPPVKA</sequence>
<feature type="compositionally biased region" description="Basic and acidic residues" evidence="1">
    <location>
        <begin position="75"/>
        <end position="89"/>
    </location>
</feature>
<feature type="region of interest" description="Disordered" evidence="1">
    <location>
        <begin position="75"/>
        <end position="100"/>
    </location>
</feature>
<evidence type="ECO:0000313" key="2">
    <source>
        <dbReference type="EMBL" id="KAL2512762.1"/>
    </source>
</evidence>
<gene>
    <name evidence="2" type="ORF">Adt_18362</name>
</gene>
<protein>
    <submittedName>
        <fullName evidence="2">Uncharacterized protein</fullName>
    </submittedName>
</protein>
<dbReference type="Proteomes" id="UP001604336">
    <property type="component" value="Unassembled WGS sequence"/>
</dbReference>
<evidence type="ECO:0000313" key="3">
    <source>
        <dbReference type="Proteomes" id="UP001604336"/>
    </source>
</evidence>